<feature type="transmembrane region" description="Helical" evidence="6">
    <location>
        <begin position="297"/>
        <end position="315"/>
    </location>
</feature>
<feature type="transmembrane region" description="Helical" evidence="6">
    <location>
        <begin position="149"/>
        <end position="172"/>
    </location>
</feature>
<dbReference type="InterPro" id="IPR020846">
    <property type="entry name" value="MFS_dom"/>
</dbReference>
<dbReference type="GO" id="GO:0005886">
    <property type="term" value="C:plasma membrane"/>
    <property type="evidence" value="ECO:0007669"/>
    <property type="project" value="UniProtKB-SubCell"/>
</dbReference>
<dbReference type="GO" id="GO:0022857">
    <property type="term" value="F:transmembrane transporter activity"/>
    <property type="evidence" value="ECO:0007669"/>
    <property type="project" value="InterPro"/>
</dbReference>
<dbReference type="Proteomes" id="UP000254000">
    <property type="component" value="Unassembled WGS sequence"/>
</dbReference>
<feature type="transmembrane region" description="Helical" evidence="6">
    <location>
        <begin position="381"/>
        <end position="404"/>
    </location>
</feature>
<dbReference type="SUPFAM" id="SSF103473">
    <property type="entry name" value="MFS general substrate transporter"/>
    <property type="match status" value="1"/>
</dbReference>
<gene>
    <name evidence="8" type="ORF">C1877_03825</name>
</gene>
<dbReference type="InterPro" id="IPR011701">
    <property type="entry name" value="MFS"/>
</dbReference>
<keyword evidence="3 6" id="KW-0812">Transmembrane</keyword>
<evidence type="ECO:0000256" key="2">
    <source>
        <dbReference type="ARBA" id="ARBA00022475"/>
    </source>
</evidence>
<feature type="transmembrane region" description="Helical" evidence="6">
    <location>
        <begin position="327"/>
        <end position="346"/>
    </location>
</feature>
<feature type="transmembrane region" description="Helical" evidence="6">
    <location>
        <begin position="192"/>
        <end position="210"/>
    </location>
</feature>
<dbReference type="Pfam" id="PF07690">
    <property type="entry name" value="MFS_1"/>
    <property type="match status" value="1"/>
</dbReference>
<feature type="transmembrane region" description="Helical" evidence="6">
    <location>
        <begin position="95"/>
        <end position="116"/>
    </location>
</feature>
<evidence type="ECO:0000256" key="3">
    <source>
        <dbReference type="ARBA" id="ARBA00022692"/>
    </source>
</evidence>
<evidence type="ECO:0000256" key="4">
    <source>
        <dbReference type="ARBA" id="ARBA00022989"/>
    </source>
</evidence>
<comment type="subcellular location">
    <subcellularLocation>
        <location evidence="1">Cell membrane</location>
        <topology evidence="1">Multi-pass membrane protein</topology>
    </subcellularLocation>
</comment>
<sequence>MPCGARGVRSQARPPSVRRQGPCCVVLGDASGPRRKGEGAMRETFRRFFAYFRIEHALVLVPVFGFAVYDSVFSAFSSILGVLGDAYPDVPRTMVQMVLSVPPLVSIPGTLLSGFLSSYVRKKRIAEFALAVLFVGGMIPAVLPEPSIFALFACSACVGLGQGLLHPMANAFICQTWDDDGERSRALGFKQAFNFIGEALVALLVGFLALSHWGNAFLVYLGVIPVFVVAHIALPEGGLDKRLVGGKGRAAGLGEVFKPRAVYLFALFFFAMMFLFGFHTNIAMLVQERGLGTTADVSVVASSVSVVSFLVGIAYGKVSKTFGPSTLCIGFGCLSAGMLAVAAFGYSFPVIMAGGVLFGIGSGIQQISTIYYISKTVDKNVVTMAISVLVSFVSLGATLSPLVINGLQVLVWGAESAAGSLAVAGCGFAALVAVEAMSSRCKRGAGRQGKGAGRG</sequence>
<evidence type="ECO:0000256" key="5">
    <source>
        <dbReference type="ARBA" id="ARBA00023136"/>
    </source>
</evidence>
<feature type="transmembrane region" description="Helical" evidence="6">
    <location>
        <begin position="216"/>
        <end position="234"/>
    </location>
</feature>
<feature type="transmembrane region" description="Helical" evidence="6">
    <location>
        <begin position="410"/>
        <end position="434"/>
    </location>
</feature>
<keyword evidence="9" id="KW-1185">Reference proteome</keyword>
<dbReference type="EMBL" id="PPTS01000002">
    <property type="protein sequence ID" value="RDB66325.1"/>
    <property type="molecule type" value="Genomic_DNA"/>
</dbReference>
<evidence type="ECO:0000256" key="1">
    <source>
        <dbReference type="ARBA" id="ARBA00004651"/>
    </source>
</evidence>
<feature type="transmembrane region" description="Helical" evidence="6">
    <location>
        <begin position="57"/>
        <end position="83"/>
    </location>
</feature>
<protein>
    <recommendedName>
        <fullName evidence="7">Major facilitator superfamily (MFS) profile domain-containing protein</fullName>
    </recommendedName>
</protein>
<keyword evidence="4 6" id="KW-1133">Transmembrane helix</keyword>
<evidence type="ECO:0000259" key="7">
    <source>
        <dbReference type="PROSITE" id="PS50850"/>
    </source>
</evidence>
<keyword evidence="5 6" id="KW-0472">Membrane</keyword>
<dbReference type="Gene3D" id="1.20.1250.20">
    <property type="entry name" value="MFS general substrate transporter like domains"/>
    <property type="match status" value="1"/>
</dbReference>
<evidence type="ECO:0000313" key="8">
    <source>
        <dbReference type="EMBL" id="RDB66325.1"/>
    </source>
</evidence>
<proteinExistence type="predicted"/>
<feature type="domain" description="Major facilitator superfamily (MFS) profile" evidence="7">
    <location>
        <begin position="58"/>
        <end position="442"/>
    </location>
</feature>
<keyword evidence="2" id="KW-1003">Cell membrane</keyword>
<dbReference type="OrthoDB" id="3170932at2"/>
<reference evidence="8 9" key="1">
    <citation type="journal article" date="2018" name="Elife">
        <title>Discovery and characterization of a prevalent human gut bacterial enzyme sufficient for the inactivation of a family of plant toxins.</title>
        <authorList>
            <person name="Koppel N."/>
            <person name="Bisanz J.E."/>
            <person name="Pandelia M.E."/>
            <person name="Turnbaugh P.J."/>
            <person name="Balskus E.P."/>
        </authorList>
    </citation>
    <scope>NUCLEOTIDE SEQUENCE [LARGE SCALE GENOMIC DNA]</scope>
    <source>
        <strain evidence="8 9">3C</strain>
    </source>
</reference>
<comment type="caution">
    <text evidence="8">The sequence shown here is derived from an EMBL/GenBank/DDBJ whole genome shotgun (WGS) entry which is preliminary data.</text>
</comment>
<name>A0A369M766_9ACTN</name>
<evidence type="ECO:0000313" key="9">
    <source>
        <dbReference type="Proteomes" id="UP000254000"/>
    </source>
</evidence>
<feature type="transmembrane region" description="Helical" evidence="6">
    <location>
        <begin position="125"/>
        <end position="143"/>
    </location>
</feature>
<dbReference type="PANTHER" id="PTHR43124">
    <property type="entry name" value="PURINE EFFLUX PUMP PBUE"/>
    <property type="match status" value="1"/>
</dbReference>
<organism evidence="8 9">
    <name type="scientific">Gordonibacter pamelaeae</name>
    <dbReference type="NCBI Taxonomy" id="471189"/>
    <lineage>
        <taxon>Bacteria</taxon>
        <taxon>Bacillati</taxon>
        <taxon>Actinomycetota</taxon>
        <taxon>Coriobacteriia</taxon>
        <taxon>Eggerthellales</taxon>
        <taxon>Eggerthellaceae</taxon>
        <taxon>Gordonibacter</taxon>
    </lineage>
</organism>
<dbReference type="PROSITE" id="PS50850">
    <property type="entry name" value="MFS"/>
    <property type="match status" value="1"/>
</dbReference>
<dbReference type="PANTHER" id="PTHR43124:SF3">
    <property type="entry name" value="CHLORAMPHENICOL EFFLUX PUMP RV0191"/>
    <property type="match status" value="1"/>
</dbReference>
<evidence type="ECO:0000256" key="6">
    <source>
        <dbReference type="SAM" id="Phobius"/>
    </source>
</evidence>
<dbReference type="InterPro" id="IPR036259">
    <property type="entry name" value="MFS_trans_sf"/>
</dbReference>
<feature type="transmembrane region" description="Helical" evidence="6">
    <location>
        <begin position="262"/>
        <end position="285"/>
    </location>
</feature>
<feature type="transmembrane region" description="Helical" evidence="6">
    <location>
        <begin position="352"/>
        <end position="374"/>
    </location>
</feature>
<accession>A0A369M766</accession>
<dbReference type="AlphaFoldDB" id="A0A369M766"/>
<dbReference type="InterPro" id="IPR050189">
    <property type="entry name" value="MFS_Efflux_Transporters"/>
</dbReference>